<evidence type="ECO:0000313" key="23">
    <source>
        <dbReference type="Proteomes" id="UP000076842"/>
    </source>
</evidence>
<comment type="catalytic activity">
    <reaction evidence="10">
        <text>L-lysyl-L-lysine(out) = L-lysyl-L-lysine(in)</text>
        <dbReference type="Rhea" id="RHEA:79403"/>
        <dbReference type="ChEBI" id="CHEBI:229956"/>
    </reaction>
</comment>
<dbReference type="Proteomes" id="UP000076842">
    <property type="component" value="Unassembled WGS sequence"/>
</dbReference>
<feature type="transmembrane region" description="Helical" evidence="19">
    <location>
        <begin position="69"/>
        <end position="88"/>
    </location>
</feature>
<accession>A0A165E9C4</accession>
<evidence type="ECO:0000256" key="12">
    <source>
        <dbReference type="ARBA" id="ARBA00044912"/>
    </source>
</evidence>
<dbReference type="InParanoid" id="A0A165E9C4"/>
<reference evidence="22 23" key="1">
    <citation type="journal article" date="2016" name="Mol. Biol. Evol.">
        <title>Comparative Genomics of Early-Diverging Mushroom-Forming Fungi Provides Insights into the Origins of Lignocellulose Decay Capabilities.</title>
        <authorList>
            <person name="Nagy L.G."/>
            <person name="Riley R."/>
            <person name="Tritt A."/>
            <person name="Adam C."/>
            <person name="Daum C."/>
            <person name="Floudas D."/>
            <person name="Sun H."/>
            <person name="Yadav J.S."/>
            <person name="Pangilinan J."/>
            <person name="Larsson K.H."/>
            <person name="Matsuura K."/>
            <person name="Barry K."/>
            <person name="Labutti K."/>
            <person name="Kuo R."/>
            <person name="Ohm R.A."/>
            <person name="Bhattacharya S.S."/>
            <person name="Shirouzu T."/>
            <person name="Yoshinaga Y."/>
            <person name="Martin F.M."/>
            <person name="Grigoriev I.V."/>
            <person name="Hibbett D.S."/>
        </authorList>
    </citation>
    <scope>NUCLEOTIDE SEQUENCE [LARGE SCALE GENOMIC DNA]</scope>
    <source>
        <strain evidence="22 23">HHB12733</strain>
    </source>
</reference>
<feature type="transmembrane region" description="Helical" evidence="19">
    <location>
        <begin position="262"/>
        <end position="282"/>
    </location>
</feature>
<evidence type="ECO:0000256" key="19">
    <source>
        <dbReference type="SAM" id="Phobius"/>
    </source>
</evidence>
<comment type="catalytic activity">
    <reaction evidence="7">
        <text>L-alpha-aminoacyl-L-lysine(out) = L-alpha-aminoacyl-L-lysine(in)</text>
        <dbReference type="Rhea" id="RHEA:79383"/>
        <dbReference type="ChEBI" id="CHEBI:229966"/>
    </reaction>
</comment>
<dbReference type="STRING" id="1353952.A0A165E9C4"/>
<dbReference type="InterPro" id="IPR036259">
    <property type="entry name" value="MFS_trans_sf"/>
</dbReference>
<comment type="catalytic activity">
    <reaction evidence="12">
        <text>L-histidyl-L-alpha-amino acid(out) = L-histidyl-L-alpha-amino acid(in)</text>
        <dbReference type="Rhea" id="RHEA:79379"/>
        <dbReference type="ChEBI" id="CHEBI:229964"/>
    </reaction>
</comment>
<evidence type="ECO:0000256" key="3">
    <source>
        <dbReference type="ARBA" id="ARBA00044878"/>
    </source>
</evidence>
<feature type="transmembrane region" description="Helical" evidence="19">
    <location>
        <begin position="164"/>
        <end position="189"/>
    </location>
</feature>
<feature type="transmembrane region" description="Helical" evidence="19">
    <location>
        <begin position="517"/>
        <end position="538"/>
    </location>
</feature>
<comment type="subcellular location">
    <subcellularLocation>
        <location evidence="1">Membrane</location>
        <topology evidence="1">Multi-pass membrane protein</topology>
    </subcellularLocation>
</comment>
<evidence type="ECO:0000256" key="4">
    <source>
        <dbReference type="ARBA" id="ARBA00044881"/>
    </source>
</evidence>
<evidence type="ECO:0000256" key="1">
    <source>
        <dbReference type="ARBA" id="ARBA00004141"/>
    </source>
</evidence>
<gene>
    <name evidence="22" type="ORF">CALCODRAFT_424318</name>
</gene>
<evidence type="ECO:0000256" key="18">
    <source>
        <dbReference type="ARBA" id="ARBA00046376"/>
    </source>
</evidence>
<keyword evidence="23" id="KW-1185">Reference proteome</keyword>
<dbReference type="PANTHER" id="PTHR23512:SF12">
    <property type="entry name" value="TRANSPORTER, PUTATIVE (AFU_ORTHOLOGUE AFUA_4G00260)-RELATED"/>
    <property type="match status" value="1"/>
</dbReference>
<proteinExistence type="predicted"/>
<comment type="catalytic activity">
    <reaction evidence="4">
        <text>L-alpha-aminoacyl-L-arginine(out) = L-alpha-aminoacyl-L-arginine(in)</text>
        <dbReference type="Rhea" id="RHEA:79367"/>
        <dbReference type="ChEBI" id="CHEBI:229968"/>
    </reaction>
</comment>
<keyword evidence="19" id="KW-0812">Transmembrane</keyword>
<sequence length="540" mass="57647">IRALALLCACALSVGSHYAQYFLGPLKSRLSRELGTSNAQFSLLIASFSLNNTWTPLLGGLLTARLGTAWSSILATSLIFAGQLILLLGDALENVRLMALGLFVFGLGVSPLAVVQETIIVRFFSKHGLGISLALGLLAGKGASFVSAITSFPLSEHFGPRAPFVLATLLAAFSWAVNLVYLTSSAWFATRTGVQLERGEARAAARRAHAHAAAAGELGLPGGLGPGGLRAGERMSEAEVLRAVERKRRVSFANVAKLGDVFWAYVGINVLCGAIWAPFLHLSANIIERRYGLSEGEAGRQASLLMAGSIFLYPICGYLTDRLKTATVVHKMFVLSSLLTLGCYTWLALPATLTRTPTPALVAFGAGHGFATLLLVIIVPHLVPIKYVSSALGVHKSLEQTGSTISQTLAGLLLDSTRSSAPHTGTGTDTPNNLHAISWLLRAFWLINVLQLLGALGLWRMQVVRDRAIALDAGNAKASVKRAGRGNAKGYMALPRRSSRGHMMARSRAERRRGTSFMLLGAAAILVAWALFMVVAWWKL</sequence>
<comment type="function">
    <text evidence="17">Lysosomal dipeptide uniporter that selectively exports lysine, arginine or histidine-containing dipeptides with a net positive charge from the lysosome lumen into the cytosol. Could play a role in a specific type of protein O-glycosylation indirectly regulating macrophages migration and tissue invasion. Also essential for liver homeostasis.</text>
</comment>
<dbReference type="EMBL" id="KV424015">
    <property type="protein sequence ID" value="KZT54379.1"/>
    <property type="molecule type" value="Genomic_DNA"/>
</dbReference>
<evidence type="ECO:0000259" key="21">
    <source>
        <dbReference type="PROSITE" id="PS50850"/>
    </source>
</evidence>
<dbReference type="OrthoDB" id="10255148at2759"/>
<organism evidence="22 23">
    <name type="scientific">Calocera cornea HHB12733</name>
    <dbReference type="NCBI Taxonomy" id="1353952"/>
    <lineage>
        <taxon>Eukaryota</taxon>
        <taxon>Fungi</taxon>
        <taxon>Dikarya</taxon>
        <taxon>Basidiomycota</taxon>
        <taxon>Agaricomycotina</taxon>
        <taxon>Dacrymycetes</taxon>
        <taxon>Dacrymycetales</taxon>
        <taxon>Dacrymycetaceae</taxon>
        <taxon>Calocera</taxon>
    </lineage>
</organism>
<evidence type="ECO:0000256" key="2">
    <source>
        <dbReference type="ARBA" id="ARBA00044876"/>
    </source>
</evidence>
<evidence type="ECO:0000313" key="22">
    <source>
        <dbReference type="EMBL" id="KZT54379.1"/>
    </source>
</evidence>
<feature type="transmembrane region" description="Helical" evidence="19">
    <location>
        <begin position="332"/>
        <end position="349"/>
    </location>
</feature>
<protein>
    <recommendedName>
        <fullName evidence="15">Lysosomal dipeptide transporter MFSD1</fullName>
    </recommendedName>
    <alternativeName>
        <fullName evidence="16">Major facilitator superfamily domain-containing protein 1</fullName>
    </alternativeName>
</protein>
<evidence type="ECO:0000256" key="20">
    <source>
        <dbReference type="SAM" id="SignalP"/>
    </source>
</evidence>
<comment type="catalytic activity">
    <reaction evidence="13">
        <text>L-alanyl-L-lysine(out) = L-alanyl-L-lysine(in)</text>
        <dbReference type="Rhea" id="RHEA:79415"/>
        <dbReference type="ChEBI" id="CHEBI:192470"/>
    </reaction>
</comment>
<comment type="catalytic activity">
    <reaction evidence="9">
        <text>L-arginyl-L-alpha-amino acid(out) = L-arginyl-L-alpha-amino acid(in)</text>
        <dbReference type="Rhea" id="RHEA:79371"/>
        <dbReference type="ChEBI" id="CHEBI:84315"/>
    </reaction>
</comment>
<dbReference type="Pfam" id="PF07690">
    <property type="entry name" value="MFS_1"/>
    <property type="match status" value="1"/>
</dbReference>
<comment type="catalytic activity">
    <reaction evidence="14">
        <text>L-lysyl-glycine(out) = L-lysyl-glycine(in)</text>
        <dbReference type="Rhea" id="RHEA:79407"/>
        <dbReference type="ChEBI" id="CHEBI:191202"/>
    </reaction>
</comment>
<dbReference type="AlphaFoldDB" id="A0A165E9C4"/>
<dbReference type="PROSITE" id="PS50850">
    <property type="entry name" value="MFS"/>
    <property type="match status" value="1"/>
</dbReference>
<evidence type="ECO:0000256" key="5">
    <source>
        <dbReference type="ARBA" id="ARBA00044884"/>
    </source>
</evidence>
<evidence type="ECO:0000256" key="7">
    <source>
        <dbReference type="ARBA" id="ARBA00044893"/>
    </source>
</evidence>
<dbReference type="GO" id="GO:0022857">
    <property type="term" value="F:transmembrane transporter activity"/>
    <property type="evidence" value="ECO:0007669"/>
    <property type="project" value="InterPro"/>
</dbReference>
<comment type="catalytic activity">
    <reaction evidence="8">
        <text>L-aspartyl-L-lysine(out) = L-aspartyl-L-lysine(in)</text>
        <dbReference type="Rhea" id="RHEA:79411"/>
        <dbReference type="ChEBI" id="CHEBI:229953"/>
    </reaction>
</comment>
<dbReference type="SUPFAM" id="SSF103473">
    <property type="entry name" value="MFS general substrate transporter"/>
    <property type="match status" value="1"/>
</dbReference>
<evidence type="ECO:0000256" key="13">
    <source>
        <dbReference type="ARBA" id="ARBA00044919"/>
    </source>
</evidence>
<comment type="catalytic activity">
    <reaction evidence="3">
        <text>L-histidyl-glycine(out) = L-histidyl-glycine(in)</text>
        <dbReference type="Rhea" id="RHEA:79395"/>
        <dbReference type="ChEBI" id="CHEBI:229957"/>
    </reaction>
</comment>
<evidence type="ECO:0000256" key="14">
    <source>
        <dbReference type="ARBA" id="ARBA00044924"/>
    </source>
</evidence>
<keyword evidence="19" id="KW-0472">Membrane</keyword>
<feature type="transmembrane region" description="Helical" evidence="19">
    <location>
        <begin position="100"/>
        <end position="124"/>
    </location>
</feature>
<evidence type="ECO:0000256" key="10">
    <source>
        <dbReference type="ARBA" id="ARBA00044900"/>
    </source>
</evidence>
<dbReference type="GO" id="GO:0016020">
    <property type="term" value="C:membrane"/>
    <property type="evidence" value="ECO:0007669"/>
    <property type="project" value="UniProtKB-SubCell"/>
</dbReference>
<evidence type="ECO:0000256" key="16">
    <source>
        <dbReference type="ARBA" id="ARBA00045018"/>
    </source>
</evidence>
<comment type="subunit">
    <text evidence="18">Homodimer. Interacts with lysosomal protein GLMP (via lumenal domain); the interaction starts while both proteins are still in the endoplasmic reticulum and is required for stabilization of MFSD1 in lysosomes but has no direct effect on its targeting to lysosomes or transporter activity.</text>
</comment>
<feature type="transmembrane region" description="Helical" evidence="19">
    <location>
        <begin position="130"/>
        <end position="152"/>
    </location>
</feature>
<feature type="domain" description="Major facilitator superfamily (MFS) profile" evidence="21">
    <location>
        <begin position="1"/>
        <end position="466"/>
    </location>
</feature>
<evidence type="ECO:0000256" key="17">
    <source>
        <dbReference type="ARBA" id="ARBA00045709"/>
    </source>
</evidence>
<evidence type="ECO:0000256" key="8">
    <source>
        <dbReference type="ARBA" id="ARBA00044898"/>
    </source>
</evidence>
<feature type="chain" id="PRO_5007857053" description="Lysosomal dipeptide transporter MFSD1" evidence="20">
    <location>
        <begin position="20"/>
        <end position="540"/>
    </location>
</feature>
<evidence type="ECO:0000256" key="6">
    <source>
        <dbReference type="ARBA" id="ARBA00044891"/>
    </source>
</evidence>
<feature type="non-terminal residue" evidence="22">
    <location>
        <position position="1"/>
    </location>
</feature>
<feature type="non-terminal residue" evidence="22">
    <location>
        <position position="540"/>
    </location>
</feature>
<dbReference type="Gene3D" id="1.20.1250.20">
    <property type="entry name" value="MFS general substrate transporter like domains"/>
    <property type="match status" value="1"/>
</dbReference>
<dbReference type="InterPro" id="IPR052187">
    <property type="entry name" value="MFSD1"/>
</dbReference>
<evidence type="ECO:0000256" key="15">
    <source>
        <dbReference type="ARBA" id="ARBA00044985"/>
    </source>
</evidence>
<comment type="catalytic activity">
    <reaction evidence="2">
        <text>L-lysyl-L-alanine(out) = L-lysyl-L-alanine(in)</text>
        <dbReference type="Rhea" id="RHEA:79399"/>
        <dbReference type="ChEBI" id="CHEBI:229954"/>
    </reaction>
</comment>
<dbReference type="PANTHER" id="PTHR23512">
    <property type="entry name" value="MAJOR FACILITATOR SUPERFAMILY DOMAIN-CONTAINING PROTEIN 1"/>
    <property type="match status" value="1"/>
</dbReference>
<dbReference type="InterPro" id="IPR011701">
    <property type="entry name" value="MFS"/>
</dbReference>
<comment type="catalytic activity">
    <reaction evidence="5">
        <text>L-alpha-aminoacyl-L-histidine(out) = L-alpha-aminoacyl-L-histidine(in)</text>
        <dbReference type="Rhea" id="RHEA:79375"/>
        <dbReference type="ChEBI" id="CHEBI:229967"/>
    </reaction>
</comment>
<name>A0A165E9C4_9BASI</name>
<feature type="transmembrane region" description="Helical" evidence="19">
    <location>
        <begin position="302"/>
        <end position="320"/>
    </location>
</feature>
<feature type="transmembrane region" description="Helical" evidence="19">
    <location>
        <begin position="361"/>
        <end position="383"/>
    </location>
</feature>
<keyword evidence="19" id="KW-1133">Transmembrane helix</keyword>
<keyword evidence="20" id="KW-0732">Signal</keyword>
<comment type="catalytic activity">
    <reaction evidence="6">
        <text>L-lysyl-L-alpha-amino acid(out) = L-lysyl-L-alpha-amino acid(in)</text>
        <dbReference type="Rhea" id="RHEA:79387"/>
        <dbReference type="ChEBI" id="CHEBI:229965"/>
    </reaction>
</comment>
<feature type="signal peptide" evidence="20">
    <location>
        <begin position="1"/>
        <end position="19"/>
    </location>
</feature>
<comment type="catalytic activity">
    <reaction evidence="11">
        <text>L-arginyl-glycine(out) = L-arginyl-glycine(in)</text>
        <dbReference type="Rhea" id="RHEA:79391"/>
        <dbReference type="ChEBI" id="CHEBI:229955"/>
    </reaction>
</comment>
<evidence type="ECO:0000256" key="9">
    <source>
        <dbReference type="ARBA" id="ARBA00044899"/>
    </source>
</evidence>
<evidence type="ECO:0000256" key="11">
    <source>
        <dbReference type="ARBA" id="ARBA00044903"/>
    </source>
</evidence>
<dbReference type="InterPro" id="IPR020846">
    <property type="entry name" value="MFS_dom"/>
</dbReference>